<organism evidence="5 6">
    <name type="scientific">Cohnella hashimotonis</name>
    <dbReference type="NCBI Taxonomy" id="2826895"/>
    <lineage>
        <taxon>Bacteria</taxon>
        <taxon>Bacillati</taxon>
        <taxon>Bacillota</taxon>
        <taxon>Bacilli</taxon>
        <taxon>Bacillales</taxon>
        <taxon>Paenibacillaceae</taxon>
        <taxon>Cohnella</taxon>
    </lineage>
</organism>
<evidence type="ECO:0000256" key="1">
    <source>
        <dbReference type="ARBA" id="ARBA00022801"/>
    </source>
</evidence>
<evidence type="ECO:0000313" key="5">
    <source>
        <dbReference type="EMBL" id="MDI4647734.1"/>
    </source>
</evidence>
<accession>A0ABT6TLL8</accession>
<sequence>MREFEIVLLVVNLLACLSWLSPKRPISLKLGLAAANAGALAVHGFIEGFRGQMTFSYAFVALYAIYAAASAKLRIPDKGFVKILKGTVASLSLLGVAFTALFAHALPVFQLPALTGDFDIGVQYVYLTDEGRAEPFLKDSSAKRQLAVKIYYPAKRDAHKPHAAYFHDSPRLVEAFAAGYHMPAFLFKQLTLVKTHAQEGVPVSDRQASYPVVLFSHGGGTTMEAHTAQCEDLASHGYVVAAVDHTYVASAAELPGRVVTDRDATASFDEGDPLAAITQIMADDDSFVIDELAKINAGGADALLKGKLNLQAIGVVGHSLGGAAAYNLAVRDPRIKAAVNLDGAVYIAPDASKPTAPLLMLANDEFHLQAISAREPLMKKWTDMLGDERQAVATAYGSQQAYAEIYERQRLAIAGLADTLKASGNLYSIEGSAHMKMSDIGLYIGTGFRRFIGINGSTSSEQCLAIVRAATLTFLDQRLKQEPDASMESVLHRYPKLHREANL</sequence>
<evidence type="ECO:0000256" key="3">
    <source>
        <dbReference type="ARBA" id="ARBA00023098"/>
    </source>
</evidence>
<dbReference type="EMBL" id="JAGRPV010000001">
    <property type="protein sequence ID" value="MDI4647734.1"/>
    <property type="molecule type" value="Genomic_DNA"/>
</dbReference>
<keyword evidence="6" id="KW-1185">Reference proteome</keyword>
<proteinExistence type="predicted"/>
<reference evidence="5" key="1">
    <citation type="submission" date="2023-04" db="EMBL/GenBank/DDBJ databases">
        <title>Comparative genomic analysis of Cohnella hashimotonis sp. nov., isolated from the International Space Station.</title>
        <authorList>
            <person name="Venkateswaran K."/>
            <person name="Simpson A."/>
        </authorList>
    </citation>
    <scope>NUCLEOTIDE SEQUENCE</scope>
    <source>
        <strain evidence="5">F6_2S_P_1</strain>
    </source>
</reference>
<dbReference type="PANTHER" id="PTHR10272:SF0">
    <property type="entry name" value="PLATELET-ACTIVATING FACTOR ACETYLHYDROLASE"/>
    <property type="match status" value="1"/>
</dbReference>
<dbReference type="Pfam" id="PF03403">
    <property type="entry name" value="PAF-AH_p_II"/>
    <property type="match status" value="2"/>
</dbReference>
<feature type="transmembrane region" description="Helical" evidence="4">
    <location>
        <begin position="6"/>
        <end position="21"/>
    </location>
</feature>
<keyword evidence="4" id="KW-1133">Transmembrane helix</keyword>
<feature type="transmembrane region" description="Helical" evidence="4">
    <location>
        <begin position="83"/>
        <end position="106"/>
    </location>
</feature>
<comment type="caution">
    <text evidence="5">The sequence shown here is derived from an EMBL/GenBank/DDBJ whole genome shotgun (WGS) entry which is preliminary data.</text>
</comment>
<dbReference type="Gene3D" id="3.40.50.1820">
    <property type="entry name" value="alpha/beta hydrolase"/>
    <property type="match status" value="1"/>
</dbReference>
<dbReference type="Proteomes" id="UP001161691">
    <property type="component" value="Unassembled WGS sequence"/>
</dbReference>
<evidence type="ECO:0000256" key="2">
    <source>
        <dbReference type="ARBA" id="ARBA00022963"/>
    </source>
</evidence>
<keyword evidence="4" id="KW-0472">Membrane</keyword>
<dbReference type="SUPFAM" id="SSF53474">
    <property type="entry name" value="alpha/beta-Hydrolases"/>
    <property type="match status" value="1"/>
</dbReference>
<dbReference type="GO" id="GO:0016787">
    <property type="term" value="F:hydrolase activity"/>
    <property type="evidence" value="ECO:0007669"/>
    <property type="project" value="UniProtKB-KW"/>
</dbReference>
<evidence type="ECO:0000313" key="6">
    <source>
        <dbReference type="Proteomes" id="UP001161691"/>
    </source>
</evidence>
<dbReference type="PANTHER" id="PTHR10272">
    <property type="entry name" value="PLATELET-ACTIVATING FACTOR ACETYLHYDROLASE"/>
    <property type="match status" value="1"/>
</dbReference>
<feature type="transmembrane region" description="Helical" evidence="4">
    <location>
        <begin position="52"/>
        <end position="71"/>
    </location>
</feature>
<keyword evidence="4" id="KW-0812">Transmembrane</keyword>
<keyword evidence="2" id="KW-0442">Lipid degradation</keyword>
<keyword evidence="1 5" id="KW-0378">Hydrolase</keyword>
<protein>
    <submittedName>
        <fullName evidence="5">Alpha/beta fold hydrolase</fullName>
    </submittedName>
</protein>
<feature type="transmembrane region" description="Helical" evidence="4">
    <location>
        <begin position="28"/>
        <end position="46"/>
    </location>
</feature>
<dbReference type="InterPro" id="IPR029058">
    <property type="entry name" value="AB_hydrolase_fold"/>
</dbReference>
<name>A0ABT6TLL8_9BACL</name>
<keyword evidence="3" id="KW-0443">Lipid metabolism</keyword>
<gene>
    <name evidence="5" type="ORF">KB449_22470</name>
</gene>
<evidence type="ECO:0000256" key="4">
    <source>
        <dbReference type="SAM" id="Phobius"/>
    </source>
</evidence>
<dbReference type="RefSeq" id="WP_282910482.1">
    <property type="nucleotide sequence ID" value="NZ_JAGRPV010000001.1"/>
</dbReference>